<sequence length="298" mass="33067">MLHDRRPQGNLKVEIVSTTGVSQGFKDPQTCWPQDAEVHTLTQLLGMLRNIVRLQWTSAGVVLHSDLTTAIEQCFQYPGFRVLTLFACYRIPPGLIFSAAASLVHSALPPRCQCSGRGGPRVGATPRASPDGSFVLASTPRLPHDDGNTALHNWTRMPQDKSTPAGVPDAVEKFSFASLRFHSPRPWFSSLEILAYNHITRDELLFSNLFASLPTPSEIPHVEVICISIGPADTIDPVVPLDRQLVDFDVYPQLKEIRFDLGCRRRPVDGRSVLGEFIKTQIRHSARGVCLSIWHSDL</sequence>
<dbReference type="EMBL" id="JARKIF010000006">
    <property type="protein sequence ID" value="KAJ7636615.1"/>
    <property type="molecule type" value="Genomic_DNA"/>
</dbReference>
<comment type="caution">
    <text evidence="1">The sequence shown here is derived from an EMBL/GenBank/DDBJ whole genome shotgun (WGS) entry which is preliminary data.</text>
</comment>
<organism evidence="1 2">
    <name type="scientific">Roridomyces roridus</name>
    <dbReference type="NCBI Taxonomy" id="1738132"/>
    <lineage>
        <taxon>Eukaryota</taxon>
        <taxon>Fungi</taxon>
        <taxon>Dikarya</taxon>
        <taxon>Basidiomycota</taxon>
        <taxon>Agaricomycotina</taxon>
        <taxon>Agaricomycetes</taxon>
        <taxon>Agaricomycetidae</taxon>
        <taxon>Agaricales</taxon>
        <taxon>Marasmiineae</taxon>
        <taxon>Mycenaceae</taxon>
        <taxon>Roridomyces</taxon>
    </lineage>
</organism>
<dbReference type="AlphaFoldDB" id="A0AAD7FQ32"/>
<evidence type="ECO:0000313" key="2">
    <source>
        <dbReference type="Proteomes" id="UP001221142"/>
    </source>
</evidence>
<reference evidence="1" key="1">
    <citation type="submission" date="2023-03" db="EMBL/GenBank/DDBJ databases">
        <title>Massive genome expansion in bonnet fungi (Mycena s.s.) driven by repeated elements and novel gene families across ecological guilds.</title>
        <authorList>
            <consortium name="Lawrence Berkeley National Laboratory"/>
            <person name="Harder C.B."/>
            <person name="Miyauchi S."/>
            <person name="Viragh M."/>
            <person name="Kuo A."/>
            <person name="Thoen E."/>
            <person name="Andreopoulos B."/>
            <person name="Lu D."/>
            <person name="Skrede I."/>
            <person name="Drula E."/>
            <person name="Henrissat B."/>
            <person name="Morin E."/>
            <person name="Kohler A."/>
            <person name="Barry K."/>
            <person name="LaButti K."/>
            <person name="Morin E."/>
            <person name="Salamov A."/>
            <person name="Lipzen A."/>
            <person name="Mereny Z."/>
            <person name="Hegedus B."/>
            <person name="Baldrian P."/>
            <person name="Stursova M."/>
            <person name="Weitz H."/>
            <person name="Taylor A."/>
            <person name="Grigoriev I.V."/>
            <person name="Nagy L.G."/>
            <person name="Martin F."/>
            <person name="Kauserud H."/>
        </authorList>
    </citation>
    <scope>NUCLEOTIDE SEQUENCE</scope>
    <source>
        <strain evidence="1">9284</strain>
    </source>
</reference>
<proteinExistence type="predicted"/>
<accession>A0AAD7FQ32</accession>
<keyword evidence="2" id="KW-1185">Reference proteome</keyword>
<protein>
    <submittedName>
        <fullName evidence="1">Uncharacterized protein</fullName>
    </submittedName>
</protein>
<name>A0AAD7FQ32_9AGAR</name>
<gene>
    <name evidence="1" type="ORF">FB45DRAFT_864639</name>
</gene>
<evidence type="ECO:0000313" key="1">
    <source>
        <dbReference type="EMBL" id="KAJ7636615.1"/>
    </source>
</evidence>
<dbReference type="Proteomes" id="UP001221142">
    <property type="component" value="Unassembled WGS sequence"/>
</dbReference>